<reference evidence="2 3" key="1">
    <citation type="journal article" name="Sci. Rep.">
        <title>Genome-scale phylogenetic analyses confirm Olpidium as the closest living zoosporic fungus to the non-flagellated, terrestrial fungi.</title>
        <authorList>
            <person name="Chang Y."/>
            <person name="Rochon D."/>
            <person name="Sekimoto S."/>
            <person name="Wang Y."/>
            <person name="Chovatia M."/>
            <person name="Sandor L."/>
            <person name="Salamov A."/>
            <person name="Grigoriev I.V."/>
            <person name="Stajich J.E."/>
            <person name="Spatafora J.W."/>
        </authorList>
    </citation>
    <scope>NUCLEOTIDE SEQUENCE [LARGE SCALE GENOMIC DNA]</scope>
    <source>
        <strain evidence="2">S191</strain>
    </source>
</reference>
<proteinExistence type="predicted"/>
<keyword evidence="3" id="KW-1185">Reference proteome</keyword>
<feature type="non-terminal residue" evidence="2">
    <location>
        <position position="1"/>
    </location>
</feature>
<comment type="caution">
    <text evidence="2">The sequence shown here is derived from an EMBL/GenBank/DDBJ whole genome shotgun (WGS) entry which is preliminary data.</text>
</comment>
<sequence>APNRPRVSRAPREHPPSRLRSADIRSYMALQVRRAGRPDLHFSRRAVNAGFP</sequence>
<feature type="region of interest" description="Disordered" evidence="1">
    <location>
        <begin position="1"/>
        <end position="24"/>
    </location>
</feature>
<evidence type="ECO:0000256" key="1">
    <source>
        <dbReference type="SAM" id="MobiDB-lite"/>
    </source>
</evidence>
<accession>A0A8H7ZY70</accession>
<dbReference type="EMBL" id="JAEFCI010003397">
    <property type="protein sequence ID" value="KAG5461606.1"/>
    <property type="molecule type" value="Genomic_DNA"/>
</dbReference>
<dbReference type="AlphaFoldDB" id="A0A8H7ZY70"/>
<evidence type="ECO:0000313" key="2">
    <source>
        <dbReference type="EMBL" id="KAG5461606.1"/>
    </source>
</evidence>
<feature type="compositionally biased region" description="Basic and acidic residues" evidence="1">
    <location>
        <begin position="10"/>
        <end position="23"/>
    </location>
</feature>
<dbReference type="Proteomes" id="UP000673691">
    <property type="component" value="Unassembled WGS sequence"/>
</dbReference>
<name>A0A8H7ZY70_9FUNG</name>
<gene>
    <name evidence="2" type="ORF">BJ554DRAFT_6174</name>
</gene>
<protein>
    <submittedName>
        <fullName evidence="2">Uncharacterized protein</fullName>
    </submittedName>
</protein>
<evidence type="ECO:0000313" key="3">
    <source>
        <dbReference type="Proteomes" id="UP000673691"/>
    </source>
</evidence>
<organism evidence="2 3">
    <name type="scientific">Olpidium bornovanus</name>
    <dbReference type="NCBI Taxonomy" id="278681"/>
    <lineage>
        <taxon>Eukaryota</taxon>
        <taxon>Fungi</taxon>
        <taxon>Fungi incertae sedis</taxon>
        <taxon>Olpidiomycota</taxon>
        <taxon>Olpidiomycotina</taxon>
        <taxon>Olpidiomycetes</taxon>
        <taxon>Olpidiales</taxon>
        <taxon>Olpidiaceae</taxon>
        <taxon>Olpidium</taxon>
    </lineage>
</organism>